<gene>
    <name evidence="1" type="ORF">AQJ91_45395</name>
</gene>
<keyword evidence="2" id="KW-1185">Reference proteome</keyword>
<protein>
    <recommendedName>
        <fullName evidence="3">DinB-like domain-containing protein</fullName>
    </recommendedName>
</protein>
<name>A0A124IDC0_9ACTN</name>
<dbReference type="Proteomes" id="UP000053260">
    <property type="component" value="Unassembled WGS sequence"/>
</dbReference>
<evidence type="ECO:0000313" key="1">
    <source>
        <dbReference type="EMBL" id="KUO14662.1"/>
    </source>
</evidence>
<proteinExistence type="predicted"/>
<comment type="caution">
    <text evidence="1">The sequence shown here is derived from an EMBL/GenBank/DDBJ whole genome shotgun (WGS) entry which is preliminary data.</text>
</comment>
<evidence type="ECO:0000313" key="2">
    <source>
        <dbReference type="Proteomes" id="UP000053260"/>
    </source>
</evidence>
<dbReference type="Gene3D" id="1.20.120.450">
    <property type="entry name" value="dinb family like domain"/>
    <property type="match status" value="1"/>
</dbReference>
<evidence type="ECO:0008006" key="3">
    <source>
        <dbReference type="Google" id="ProtNLM"/>
    </source>
</evidence>
<reference evidence="1 2" key="1">
    <citation type="submission" date="2015-10" db="EMBL/GenBank/DDBJ databases">
        <title>Draft genome sequence of Streptomyces sp. RV15, isolated from a marine sponge.</title>
        <authorList>
            <person name="Ruckert C."/>
            <person name="Abdelmohsen U.R."/>
            <person name="Winkler A."/>
            <person name="Hentschel U."/>
            <person name="Kalinowski J."/>
            <person name="Kampfer P."/>
            <person name="Glaeser S."/>
        </authorList>
    </citation>
    <scope>NUCLEOTIDE SEQUENCE [LARGE SCALE GENOMIC DNA]</scope>
    <source>
        <strain evidence="1 2">RV15</strain>
    </source>
</reference>
<dbReference type="EMBL" id="LMXB01000135">
    <property type="protein sequence ID" value="KUO14662.1"/>
    <property type="molecule type" value="Genomic_DNA"/>
</dbReference>
<accession>A0A124IDC0</accession>
<dbReference type="STRING" id="909626.AQJ91_45395"/>
<sequence length="164" mass="17249">MDTTELHSAYDRLLDAAAVPGLGDAADGGWNADQILAHILSVDASVAAVALGVVAGSRPTFDNRICLDTWNLGRIIAEHSDRAELIDHVRGQATILCDIADQLSEQAAAVLVPSLLLSHDALVLDQPVPLAGLVDGLAEDHVPAHTRQLLELRVAVPGHAAARR</sequence>
<dbReference type="RefSeq" id="WP_067035279.1">
    <property type="nucleotide sequence ID" value="NZ_KQ949131.1"/>
</dbReference>
<organism evidence="1 2">
    <name type="scientific">Streptomyces dysideae</name>
    <dbReference type="NCBI Taxonomy" id="909626"/>
    <lineage>
        <taxon>Bacteria</taxon>
        <taxon>Bacillati</taxon>
        <taxon>Actinomycetota</taxon>
        <taxon>Actinomycetes</taxon>
        <taxon>Kitasatosporales</taxon>
        <taxon>Streptomycetaceae</taxon>
        <taxon>Streptomyces</taxon>
    </lineage>
</organism>
<dbReference type="OrthoDB" id="3696649at2"/>
<dbReference type="AlphaFoldDB" id="A0A124IDC0"/>
<dbReference type="InterPro" id="IPR034660">
    <property type="entry name" value="DinB/YfiT-like"/>
</dbReference>